<dbReference type="Proteomes" id="UP000297195">
    <property type="component" value="Segment"/>
</dbReference>
<protein>
    <submittedName>
        <fullName evidence="1">Uncharacterized protein</fullName>
    </submittedName>
</protein>
<dbReference type="EMBL" id="MK689364">
    <property type="protein sequence ID" value="QBZ70824.1"/>
    <property type="molecule type" value="Genomic_DNA"/>
</dbReference>
<evidence type="ECO:0000313" key="1">
    <source>
        <dbReference type="EMBL" id="QBZ70824.1"/>
    </source>
</evidence>
<evidence type="ECO:0000313" key="2">
    <source>
        <dbReference type="Proteomes" id="UP000297195"/>
    </source>
</evidence>
<accession>A0A4D6DX04</accession>
<reference evidence="1 2" key="1">
    <citation type="submission" date="2019-03" db="EMBL/GenBank/DDBJ databases">
        <authorList>
            <person name="Kim S.G."/>
            <person name="Park S.C."/>
        </authorList>
    </citation>
    <scope>NUCLEOTIDE SEQUENCE [LARGE SCALE GENOMIC DNA]</scope>
</reference>
<proteinExistence type="predicted"/>
<gene>
    <name evidence="1" type="ORF">pETSU_243</name>
</gene>
<organism evidence="1 2">
    <name type="scientific">Edwardsiella phage pEt-SU</name>
    <dbReference type="NCBI Taxonomy" id="2562142"/>
    <lineage>
        <taxon>Viruses</taxon>
        <taxon>Duplodnaviria</taxon>
        <taxon>Heunggongvirae</taxon>
        <taxon>Uroviricota</taxon>
        <taxon>Caudoviricetes</taxon>
        <taxon>Chimalliviridae</taxon>
        <taxon>Petsuvirus</taxon>
        <taxon>Petsuvirus pEtSU</taxon>
    </lineage>
</organism>
<keyword evidence="2" id="KW-1185">Reference proteome</keyword>
<sequence length="103" mass="11996">MEDIREKLRESQGIKFDLDDGGSKFFDVGYVAGGREHHVVPIMEIFSVEPTRADSRLLMTVWFDVECHAHVTTLDGRYKTVFRYATPEELSNWIAEYLVEFYS</sequence>
<name>A0A4D6DX04_9CAUD</name>